<organism evidence="6 7">
    <name type="scientific">Paramecium primaurelia</name>
    <dbReference type="NCBI Taxonomy" id="5886"/>
    <lineage>
        <taxon>Eukaryota</taxon>
        <taxon>Sar</taxon>
        <taxon>Alveolata</taxon>
        <taxon>Ciliophora</taxon>
        <taxon>Intramacronucleata</taxon>
        <taxon>Oligohymenophorea</taxon>
        <taxon>Peniculida</taxon>
        <taxon>Parameciidae</taxon>
        <taxon>Paramecium</taxon>
    </lineage>
</organism>
<dbReference type="EMBL" id="CAJJDM010000001">
    <property type="protein sequence ID" value="CAD8042876.1"/>
    <property type="molecule type" value="Genomic_DNA"/>
</dbReference>
<dbReference type="Pfam" id="PF00072">
    <property type="entry name" value="Response_reg"/>
    <property type="match status" value="1"/>
</dbReference>
<evidence type="ECO:0000259" key="4">
    <source>
        <dbReference type="PROSITE" id="PS50109"/>
    </source>
</evidence>
<keyword evidence="3" id="KW-0812">Transmembrane</keyword>
<evidence type="ECO:0000259" key="5">
    <source>
        <dbReference type="PROSITE" id="PS50110"/>
    </source>
</evidence>
<evidence type="ECO:0000256" key="1">
    <source>
        <dbReference type="ARBA" id="ARBA00022553"/>
    </source>
</evidence>
<proteinExistence type="predicted"/>
<dbReference type="PANTHER" id="PTHR43719">
    <property type="entry name" value="TWO-COMPONENT HISTIDINE KINASE"/>
    <property type="match status" value="1"/>
</dbReference>
<evidence type="ECO:0000256" key="2">
    <source>
        <dbReference type="PROSITE-ProRule" id="PRU00169"/>
    </source>
</evidence>
<dbReference type="OMA" id="YNGMEAI"/>
<dbReference type="CDD" id="cd17546">
    <property type="entry name" value="REC_hyHK_CKI1_RcsC-like"/>
    <property type="match status" value="1"/>
</dbReference>
<keyword evidence="7" id="KW-1185">Reference proteome</keyword>
<dbReference type="SMART" id="SM00448">
    <property type="entry name" value="REC"/>
    <property type="match status" value="1"/>
</dbReference>
<evidence type="ECO:0000256" key="3">
    <source>
        <dbReference type="SAM" id="Phobius"/>
    </source>
</evidence>
<evidence type="ECO:0000313" key="6">
    <source>
        <dbReference type="EMBL" id="CAD8042876.1"/>
    </source>
</evidence>
<name>A0A8S1JRM4_PARPR</name>
<feature type="transmembrane region" description="Helical" evidence="3">
    <location>
        <begin position="79"/>
        <end position="101"/>
    </location>
</feature>
<dbReference type="Pfam" id="PF02518">
    <property type="entry name" value="HATPase_c"/>
    <property type="match status" value="1"/>
</dbReference>
<dbReference type="InterPro" id="IPR050956">
    <property type="entry name" value="2C_system_His_kinase"/>
</dbReference>
<dbReference type="InterPro" id="IPR005467">
    <property type="entry name" value="His_kinase_dom"/>
</dbReference>
<feature type="modified residue" description="4-aspartylphosphate" evidence="2">
    <location>
        <position position="727"/>
    </location>
</feature>
<feature type="transmembrane region" description="Helical" evidence="3">
    <location>
        <begin position="7"/>
        <end position="27"/>
    </location>
</feature>
<dbReference type="PROSITE" id="PS50110">
    <property type="entry name" value="RESPONSE_REGULATORY"/>
    <property type="match status" value="1"/>
</dbReference>
<feature type="domain" description="Response regulatory" evidence="5">
    <location>
        <begin position="667"/>
        <end position="797"/>
    </location>
</feature>
<dbReference type="Proteomes" id="UP000688137">
    <property type="component" value="Unassembled WGS sequence"/>
</dbReference>
<dbReference type="InterPro" id="IPR001789">
    <property type="entry name" value="Sig_transdc_resp-reg_receiver"/>
</dbReference>
<dbReference type="AlphaFoldDB" id="A0A8S1JRM4"/>
<keyword evidence="3" id="KW-1133">Transmembrane helix</keyword>
<gene>
    <name evidence="6" type="ORF">PPRIM_AZ9-3.1.T0040091</name>
</gene>
<feature type="domain" description="Histidine kinase" evidence="4">
    <location>
        <begin position="350"/>
        <end position="569"/>
    </location>
</feature>
<keyword evidence="3" id="KW-0472">Membrane</keyword>
<dbReference type="PROSITE" id="PS50109">
    <property type="entry name" value="HIS_KIN"/>
    <property type="match status" value="1"/>
</dbReference>
<feature type="transmembrane region" description="Helical" evidence="3">
    <location>
        <begin position="39"/>
        <end position="58"/>
    </location>
</feature>
<evidence type="ECO:0000313" key="7">
    <source>
        <dbReference type="Proteomes" id="UP000688137"/>
    </source>
</evidence>
<reference evidence="6" key="1">
    <citation type="submission" date="2021-01" db="EMBL/GenBank/DDBJ databases">
        <authorList>
            <consortium name="Genoscope - CEA"/>
            <person name="William W."/>
        </authorList>
    </citation>
    <scope>NUCLEOTIDE SEQUENCE</scope>
</reference>
<dbReference type="InterPro" id="IPR003594">
    <property type="entry name" value="HATPase_dom"/>
</dbReference>
<comment type="caution">
    <text evidence="6">The sequence shown here is derived from an EMBL/GenBank/DDBJ whole genome shotgun (WGS) entry which is preliminary data.</text>
</comment>
<dbReference type="PANTHER" id="PTHR43719:SF28">
    <property type="entry name" value="PEROXIDE STRESS-ACTIVATED HISTIDINE KINASE MAK1-RELATED"/>
    <property type="match status" value="1"/>
</dbReference>
<feature type="transmembrane region" description="Helical" evidence="3">
    <location>
        <begin position="107"/>
        <end position="125"/>
    </location>
</feature>
<dbReference type="SMART" id="SM00387">
    <property type="entry name" value="HATPase_c"/>
    <property type="match status" value="1"/>
</dbReference>
<protein>
    <submittedName>
        <fullName evidence="6">Uncharacterized protein</fullName>
    </submittedName>
</protein>
<accession>A0A8S1JRM4</accession>
<feature type="transmembrane region" description="Helical" evidence="3">
    <location>
        <begin position="137"/>
        <end position="153"/>
    </location>
</feature>
<sequence length="800" mass="92932">MTSKKILILNTFLFILMDLATISILLFESVQEEIGQILMISLIVGFGLFVILQQILVYTEWKLNIKNKLNLVSFFGKIFIVWIVGVKLCTNQYLLILFQIYMTSECYRGNSLQYLFIFMMILNLFEFKKFINFGYDQLINSMQIIILIIQHFYQVKKLDDKFHQSYGQVSTGGGQIQQTFAMIQESRRSIQIINSLKLMEDEPWLDQKWLQYEKYIVLSRDLKLKFYSFDVNILSKSQELTEDQNEIVDQLLDQGVKFISRLDNSQNSLFCQKGVTTLRQVLENQLQTQINYEHYYQTFQMQSHTLDIQKYLVNVFGLMGRSQMYYVMHFQLVPKLAIEINTNIFDMCKSLSHELGTNLNCIQSLSEIALQKSSITQDIKDNIIQPILTNSQQLNLIISNIRDYSSIETDQFQLSLQTFNILDEIKQIADFFQLTCQQKGINLVLPTESFPIFNDRDRFRQVIFQLVSNAVRFTITGTIQILIKQKDLSYEIIVSDTGIGMVSQEENNLRRILEQKVMLRVSENSIGSSLGLFISNLLVKKMNADEDCKIQFHSNKTGSSFYFSIKNMSEFKDNINKLQQVKFHRTIVKFQTINSYYENINDIQIKFGQPTFKSITSGQSNQDDGNITVYSKEIEENKQTLQPLQSLIPQLQDTIQAYSLKSTCCSRVLIVDDEYFNIMALQMLMQQYSAICDKTYNGMEAIEQINEKLINPCSKCQNSCYQLIFLDINMPIMGGIEAVKIIKRMMNNRIIKKVYVIANTGFSDLETKEKAYDAGIDFFMTKPLNIMTFKNIASKIFPRG</sequence>
<keyword evidence="1 2" id="KW-0597">Phosphoprotein</keyword>
<dbReference type="GO" id="GO:0000160">
    <property type="term" value="P:phosphorelay signal transduction system"/>
    <property type="evidence" value="ECO:0007669"/>
    <property type="project" value="InterPro"/>
</dbReference>